<comment type="caution">
    <text evidence="2">The sequence shown here is derived from an EMBL/GenBank/DDBJ whole genome shotgun (WGS) entry which is preliminary data.</text>
</comment>
<protein>
    <recommendedName>
        <fullName evidence="1">Spermatogenesis-associated protein 20-like TRX domain-containing protein</fullName>
    </recommendedName>
</protein>
<keyword evidence="3" id="KW-1185">Reference proteome</keyword>
<dbReference type="OrthoDB" id="9762614at2"/>
<dbReference type="PANTHER" id="PTHR42899:SF1">
    <property type="entry name" value="SPERMATOGENESIS-ASSOCIATED PROTEIN 20"/>
    <property type="match status" value="1"/>
</dbReference>
<dbReference type="SUPFAM" id="SSF52833">
    <property type="entry name" value="Thioredoxin-like"/>
    <property type="match status" value="1"/>
</dbReference>
<dbReference type="InterPro" id="IPR008928">
    <property type="entry name" value="6-hairpin_glycosidase_sf"/>
</dbReference>
<sequence length="662" mass="70861">MANRLATATSPYLRQHADNPVEWWEWCDEAFAEAARRDVPVLLSVGYAACHWCHVMAHETFDDAALAAQMNDGFVCIKVDREERPDIDAIYMNATIAMTGQGGWPMTCFLTPEGEPFFCGTYYPPALRNGQPGFGEVLAAIGETWTQRRDEIDRVAGQVRDHLAQTASGLPDAQLLVDGDLARAAVAALIADEDPIHGGLGRAPKFPPSSSMLALLRHDERTGSPEAREVVERAAEAMARGGIYDQLAGGFARYAVDEAWVVPHFEKMLYDNALLLRCYVQLARTEGAAQSLATRVCEQTVAFLDEALGTDGGFASSLDADTEGVEGATYVWTPAELVDVLGEDDGAWAATVFGVTAQGTFEEGASTLQLAQLPDDAEKFGRVVAALRAARDERPQPTRDDKVVTVWNALTITALVEAGIGLRRPEWVARAAWCADELVGRHIVDGELRRASLGGVVGEPRGMLDDHAALSTALLSLYAATGENRWRTAALDLLDRAIDVFADPAEPGSWFDAPDGGGLIVRPRDPADGATPSGSSLMAEALVLASMLAEPDVAGRYGDLAAQTLGRAAILLDRAPRAAGHWLTVVEGWLGGPTHVTASSEEMLALARDAAPSYAVVTAAGDTGFSADQPAGTVLVCRGTTCSLPLEDPDEVRRELRQFRPL</sequence>
<dbReference type="AlphaFoldDB" id="G7GZ39"/>
<organism evidence="2 3">
    <name type="scientific">Gordonia araii NBRC 100433</name>
    <dbReference type="NCBI Taxonomy" id="1073574"/>
    <lineage>
        <taxon>Bacteria</taxon>
        <taxon>Bacillati</taxon>
        <taxon>Actinomycetota</taxon>
        <taxon>Actinomycetes</taxon>
        <taxon>Mycobacteriales</taxon>
        <taxon>Gordoniaceae</taxon>
        <taxon>Gordonia</taxon>
    </lineage>
</organism>
<dbReference type="InterPro" id="IPR004879">
    <property type="entry name" value="Ssp411-like_TRX"/>
</dbReference>
<dbReference type="Gene3D" id="3.40.30.10">
    <property type="entry name" value="Glutaredoxin"/>
    <property type="match status" value="1"/>
</dbReference>
<accession>G7GZ39</accession>
<dbReference type="Proteomes" id="UP000035088">
    <property type="component" value="Unassembled WGS sequence"/>
</dbReference>
<name>G7GZ39_9ACTN</name>
<dbReference type="InterPro" id="IPR024705">
    <property type="entry name" value="Ssp411"/>
</dbReference>
<dbReference type="GO" id="GO:0005975">
    <property type="term" value="P:carbohydrate metabolic process"/>
    <property type="evidence" value="ECO:0007669"/>
    <property type="project" value="InterPro"/>
</dbReference>
<dbReference type="PIRSF" id="PIRSF006402">
    <property type="entry name" value="UCP006402_thioredoxin"/>
    <property type="match status" value="1"/>
</dbReference>
<dbReference type="SUPFAM" id="SSF48208">
    <property type="entry name" value="Six-hairpin glycosidases"/>
    <property type="match status" value="1"/>
</dbReference>
<dbReference type="RefSeq" id="WP_007320941.1">
    <property type="nucleotide sequence ID" value="NZ_BAEE01000021.1"/>
</dbReference>
<dbReference type="PANTHER" id="PTHR42899">
    <property type="entry name" value="SPERMATOGENESIS-ASSOCIATED PROTEIN 20"/>
    <property type="match status" value="1"/>
</dbReference>
<dbReference type="CDD" id="cd02955">
    <property type="entry name" value="SSP411"/>
    <property type="match status" value="1"/>
</dbReference>
<evidence type="ECO:0000313" key="3">
    <source>
        <dbReference type="Proteomes" id="UP000035088"/>
    </source>
</evidence>
<feature type="domain" description="Spermatogenesis-associated protein 20-like TRX" evidence="1">
    <location>
        <begin position="3"/>
        <end position="163"/>
    </location>
</feature>
<evidence type="ECO:0000259" key="1">
    <source>
        <dbReference type="Pfam" id="PF03190"/>
    </source>
</evidence>
<dbReference type="Pfam" id="PF03190">
    <property type="entry name" value="Thioredox_DsbH"/>
    <property type="match status" value="1"/>
</dbReference>
<gene>
    <name evidence="2" type="ORF">GOARA_021_01010</name>
</gene>
<dbReference type="STRING" id="1073574.GOARA_021_01010"/>
<dbReference type="InterPro" id="IPR036249">
    <property type="entry name" value="Thioredoxin-like_sf"/>
</dbReference>
<reference evidence="2 3" key="1">
    <citation type="submission" date="2011-11" db="EMBL/GenBank/DDBJ databases">
        <title>Whole genome shotgun sequence of Gordonia araii NBRC 100433.</title>
        <authorList>
            <person name="Yoshida Y."/>
            <person name="Hosoyama A."/>
            <person name="Tsuchikane K."/>
            <person name="Katsumata H."/>
            <person name="Yamazaki S."/>
            <person name="Fujita N."/>
        </authorList>
    </citation>
    <scope>NUCLEOTIDE SEQUENCE [LARGE SCALE GENOMIC DNA]</scope>
    <source>
        <strain evidence="2 3">NBRC 100433</strain>
    </source>
</reference>
<evidence type="ECO:0000313" key="2">
    <source>
        <dbReference type="EMBL" id="GAB08864.1"/>
    </source>
</evidence>
<dbReference type="EMBL" id="BAEE01000021">
    <property type="protein sequence ID" value="GAB08864.1"/>
    <property type="molecule type" value="Genomic_DNA"/>
</dbReference>
<proteinExistence type="predicted"/>